<evidence type="ECO:0000256" key="8">
    <source>
        <dbReference type="ARBA" id="ARBA00023204"/>
    </source>
</evidence>
<dbReference type="GO" id="GO:0000724">
    <property type="term" value="P:double-strand break repair via homologous recombination"/>
    <property type="evidence" value="ECO:0007669"/>
    <property type="project" value="EnsemblFungi"/>
</dbReference>
<dbReference type="Gene3D" id="3.40.50.10130">
    <property type="match status" value="1"/>
</dbReference>
<comment type="caution">
    <text evidence="12">The sequence shown here is derived from an EMBL/GenBank/DDBJ whole genome shotgun (WGS) entry which is preliminary data.</text>
</comment>
<dbReference type="InterPro" id="IPR047520">
    <property type="entry name" value="XPF_nuclease"/>
</dbReference>
<comment type="similarity">
    <text evidence="2">Belongs to the XPF family.</text>
</comment>
<dbReference type="GO" id="GO:0000110">
    <property type="term" value="C:nucleotide-excision repair factor 1 complex"/>
    <property type="evidence" value="ECO:0007669"/>
    <property type="project" value="EnsemblFungi"/>
</dbReference>
<dbReference type="PANTHER" id="PTHR10150">
    <property type="entry name" value="DNA REPAIR ENDONUCLEASE XPF"/>
    <property type="match status" value="1"/>
</dbReference>
<dbReference type="GO" id="GO:0000736">
    <property type="term" value="P:double-strand break repair via single-strand annealing, removal of nonhomologous ends"/>
    <property type="evidence" value="ECO:0007669"/>
    <property type="project" value="TreeGrafter"/>
</dbReference>
<gene>
    <name evidence="12" type="ORF">AAP_01157</name>
</gene>
<keyword evidence="7" id="KW-0238">DNA-binding</keyword>
<keyword evidence="4" id="KW-0255">Endonuclease</keyword>
<evidence type="ECO:0000256" key="2">
    <source>
        <dbReference type="ARBA" id="ARBA00010015"/>
    </source>
</evidence>
<dbReference type="PANTHER" id="PTHR10150:SF0">
    <property type="entry name" value="DNA REPAIR ENDONUCLEASE XPF"/>
    <property type="match status" value="1"/>
</dbReference>
<dbReference type="GO" id="GO:0000712">
    <property type="term" value="P:resolution of meiotic recombination intermediates"/>
    <property type="evidence" value="ECO:0007669"/>
    <property type="project" value="TreeGrafter"/>
</dbReference>
<evidence type="ECO:0000256" key="5">
    <source>
        <dbReference type="ARBA" id="ARBA00022763"/>
    </source>
</evidence>
<dbReference type="OrthoDB" id="361020at2759"/>
<dbReference type="AlphaFoldDB" id="A0A168CBG6"/>
<dbReference type="Proteomes" id="UP000242877">
    <property type="component" value="Unassembled WGS sequence"/>
</dbReference>
<dbReference type="FunFam" id="3.40.50.10130:FF:000002">
    <property type="entry name" value="DNA repair endonuclease XPF"/>
    <property type="match status" value="1"/>
</dbReference>
<dbReference type="GO" id="GO:0003697">
    <property type="term" value="F:single-stranded DNA binding"/>
    <property type="evidence" value="ECO:0007669"/>
    <property type="project" value="InterPro"/>
</dbReference>
<evidence type="ECO:0000256" key="6">
    <source>
        <dbReference type="ARBA" id="ARBA00022801"/>
    </source>
</evidence>
<comment type="subcellular location">
    <subcellularLocation>
        <location evidence="1">Nucleus</location>
    </subcellularLocation>
</comment>
<dbReference type="InterPro" id="IPR010994">
    <property type="entry name" value="RuvA_2-like"/>
</dbReference>
<dbReference type="VEuPathDB" id="FungiDB:AAP_01157"/>
<evidence type="ECO:0000256" key="4">
    <source>
        <dbReference type="ARBA" id="ARBA00022759"/>
    </source>
</evidence>
<reference evidence="12 13" key="1">
    <citation type="journal article" date="2016" name="Genome Biol. Evol.">
        <title>Divergent and convergent evolution of fungal pathogenicity.</title>
        <authorList>
            <person name="Shang Y."/>
            <person name="Xiao G."/>
            <person name="Zheng P."/>
            <person name="Cen K."/>
            <person name="Zhan S."/>
            <person name="Wang C."/>
        </authorList>
    </citation>
    <scope>NUCLEOTIDE SEQUENCE [LARGE SCALE GENOMIC DNA]</scope>
    <source>
        <strain evidence="12 13">ARSEF 7405</strain>
    </source>
</reference>
<dbReference type="EMBL" id="AZGZ01000003">
    <property type="protein sequence ID" value="KZZ96384.1"/>
    <property type="molecule type" value="Genomic_DNA"/>
</dbReference>
<evidence type="ECO:0000313" key="12">
    <source>
        <dbReference type="EMBL" id="KZZ96384.1"/>
    </source>
</evidence>
<name>A0A168CBG6_9EURO</name>
<evidence type="ECO:0000256" key="3">
    <source>
        <dbReference type="ARBA" id="ARBA00022722"/>
    </source>
</evidence>
<dbReference type="Gene3D" id="1.10.150.20">
    <property type="entry name" value="5' to 3' exonuclease, C-terminal subdomain"/>
    <property type="match status" value="1"/>
</dbReference>
<dbReference type="SUPFAM" id="SSF52980">
    <property type="entry name" value="Restriction endonuclease-like"/>
    <property type="match status" value="1"/>
</dbReference>
<feature type="region of interest" description="Disordered" evidence="10">
    <location>
        <begin position="379"/>
        <end position="449"/>
    </location>
</feature>
<evidence type="ECO:0000256" key="7">
    <source>
        <dbReference type="ARBA" id="ARBA00023125"/>
    </source>
</evidence>
<keyword evidence="3" id="KW-0540">Nuclease</keyword>
<dbReference type="GO" id="GO:0003684">
    <property type="term" value="F:damaged DNA binding"/>
    <property type="evidence" value="ECO:0007669"/>
    <property type="project" value="TreeGrafter"/>
</dbReference>
<sequence length="880" mass="98855">MNRQRLYEQGGVLSITSRILVVDLLSKILDPETITGMIVLHAERITPEAQEAFIIRVYRQFNKVGFLKAFSDSPETFTIGFNPLANRLSTLFLRKVSLWPRFQVSVAESLEGRRKAEVIELEIPMTNKMQDIQNAVLDCVASNISELKKANSGLDVEDWTVDSALHKNFDQIIRRQLDPMWHRVSGRTKRIAADLTVLRSILHSLLTYDCVSMIKYLDLILQAHSVPAGSTYKTQPPWLFLDAAHVLFQTAKSRVYRGRITRGGTSSDDAIPDTLEPVLEEQPKWAVLSDVLDEIERDTRLNPTARGSSNGTILIMCSDQKTCRQLREYLETKHLRFKPDDGSHHAPNGESNEASAEYMLRRNLKEYLHFKRQYARASKTLNEPAEDSKQDTTTTVPGFQSMTSTGGGRFAARPPPNKRRRVRGGSAVAATTPGRAPNGSVQPEGETPQETTLLETIETDEAEVGVKLETEPADILDNLEDMEDYYELYDMNDLLLIYPYNGDHDEHILEETKPQYIIIYEPDPAFIRRVEVYRSSHSGRNVRAYFMYYGGSVEEQRYLSAVRREKDAFTKLIKEKGSMALTITHDRSSDDPQEIFLRTVNTRIAGGGRLTATASPPTVVVDTREFRSALPSLLHGKSMVVVPCQLTVGDYILTPDIAVERKAVKDLIASLRNGRLYHQAETLLQYYKHPVLLIEFDQNKSFTLEAFSSTVPGGPSSVIPGAGNAIQPNNPRSTQHLLTLLTLTFPRLKVIWSSSPYQTAEIFAELKRSLPEPDPIRAVQIGLDFDVTAAATQQTSENKSMINVASGIEHRIFNQLPQDMMRVVPGVTANALERLCLETESIKAVANMSVEELDPIVGKEAARQIVRFFNRSVFDDEKAA</sequence>
<feature type="compositionally biased region" description="Polar residues" evidence="10">
    <location>
        <begin position="391"/>
        <end position="404"/>
    </location>
</feature>
<accession>A0A168CBG6</accession>
<evidence type="ECO:0000313" key="13">
    <source>
        <dbReference type="Proteomes" id="UP000242877"/>
    </source>
</evidence>
<dbReference type="GO" id="GO:0007534">
    <property type="term" value="P:gene conversion at mating-type locus"/>
    <property type="evidence" value="ECO:0007669"/>
    <property type="project" value="EnsemblFungi"/>
</dbReference>
<dbReference type="InterPro" id="IPR006167">
    <property type="entry name" value="XPF"/>
</dbReference>
<dbReference type="GO" id="GO:1901255">
    <property type="term" value="P:nucleotide-excision repair involved in interstrand cross-link repair"/>
    <property type="evidence" value="ECO:0007669"/>
    <property type="project" value="EnsemblFungi"/>
</dbReference>
<protein>
    <submittedName>
        <fullName evidence="12">DNA repair protein RAD1</fullName>
    </submittedName>
</protein>
<proteinExistence type="inferred from homology"/>
<dbReference type="InterPro" id="IPR006166">
    <property type="entry name" value="ERCC4_domain"/>
</dbReference>
<dbReference type="InterPro" id="IPR011335">
    <property type="entry name" value="Restrct_endonuc-II-like"/>
</dbReference>
<dbReference type="SUPFAM" id="SSF47781">
    <property type="entry name" value="RuvA domain 2-like"/>
    <property type="match status" value="1"/>
</dbReference>
<dbReference type="SMART" id="SM00891">
    <property type="entry name" value="ERCC4"/>
    <property type="match status" value="1"/>
</dbReference>
<evidence type="ECO:0000256" key="9">
    <source>
        <dbReference type="ARBA" id="ARBA00023242"/>
    </source>
</evidence>
<keyword evidence="9" id="KW-0539">Nucleus</keyword>
<dbReference type="GO" id="GO:1990599">
    <property type="term" value="F:3' overhang single-stranded DNA endodeoxyribonuclease activity"/>
    <property type="evidence" value="ECO:0007669"/>
    <property type="project" value="EnsemblFungi"/>
</dbReference>
<keyword evidence="13" id="KW-1185">Reference proteome</keyword>
<dbReference type="Pfam" id="PF02732">
    <property type="entry name" value="ERCC4"/>
    <property type="match status" value="1"/>
</dbReference>
<keyword evidence="8" id="KW-0234">DNA repair</keyword>
<evidence type="ECO:0000256" key="1">
    <source>
        <dbReference type="ARBA" id="ARBA00004123"/>
    </source>
</evidence>
<evidence type="ECO:0000259" key="11">
    <source>
        <dbReference type="SMART" id="SM00891"/>
    </source>
</evidence>
<dbReference type="NCBIfam" id="TIGR00596">
    <property type="entry name" value="rad1"/>
    <property type="match status" value="1"/>
</dbReference>
<feature type="domain" description="ERCC4" evidence="11">
    <location>
        <begin position="618"/>
        <end position="698"/>
    </location>
</feature>
<evidence type="ECO:0000256" key="10">
    <source>
        <dbReference type="SAM" id="MobiDB-lite"/>
    </source>
</evidence>
<keyword evidence="6" id="KW-0378">Hydrolase</keyword>
<keyword evidence="5" id="KW-0227">DNA damage</keyword>
<organism evidence="12 13">
    <name type="scientific">Ascosphaera apis ARSEF 7405</name>
    <dbReference type="NCBI Taxonomy" id="392613"/>
    <lineage>
        <taxon>Eukaryota</taxon>
        <taxon>Fungi</taxon>
        <taxon>Dikarya</taxon>
        <taxon>Ascomycota</taxon>
        <taxon>Pezizomycotina</taxon>
        <taxon>Eurotiomycetes</taxon>
        <taxon>Eurotiomycetidae</taxon>
        <taxon>Onygenales</taxon>
        <taxon>Ascosphaeraceae</taxon>
        <taxon>Ascosphaera</taxon>
    </lineage>
</organism>
<dbReference type="CDD" id="cd20078">
    <property type="entry name" value="XPF_nuclease_XPF_euk"/>
    <property type="match status" value="1"/>
</dbReference>